<proteinExistence type="predicted"/>
<sequence>MAYFGFRGKRVVAAGLLVMAATGCRGEGSSDTATTYRVGIEMGTTTTPSRPITPELRADLTGRLIRVSGQCLDASQVKVRVFEAEDVVKLTIPAVAGRDGKFEASGELDSKPIFVLHATAACTMQVNGKSLTLTSAAVEVSSALGASSTD</sequence>
<dbReference type="Proteomes" id="UP000250028">
    <property type="component" value="Unassembled WGS sequence"/>
</dbReference>
<keyword evidence="2" id="KW-1185">Reference proteome</keyword>
<reference evidence="2" key="1">
    <citation type="submission" date="2016-10" db="EMBL/GenBank/DDBJ databases">
        <authorList>
            <person name="Varghese N."/>
            <person name="Submissions S."/>
        </authorList>
    </citation>
    <scope>NUCLEOTIDE SEQUENCE [LARGE SCALE GENOMIC DNA]</scope>
    <source>
        <strain evidence="2">DSM 22951</strain>
    </source>
</reference>
<dbReference type="AlphaFoldDB" id="A0A2Y8ZLN8"/>
<evidence type="ECO:0000313" key="2">
    <source>
        <dbReference type="Proteomes" id="UP000250028"/>
    </source>
</evidence>
<gene>
    <name evidence="1" type="ORF">SAMN04489750_0626</name>
</gene>
<dbReference type="EMBL" id="UESZ01000001">
    <property type="protein sequence ID" value="SSA33351.1"/>
    <property type="molecule type" value="Genomic_DNA"/>
</dbReference>
<accession>A0A2Y8ZLN8</accession>
<name>A0A2Y8ZLN8_9MICO</name>
<organism evidence="1 2">
    <name type="scientific">Branchiibius hedensis</name>
    <dbReference type="NCBI Taxonomy" id="672460"/>
    <lineage>
        <taxon>Bacteria</taxon>
        <taxon>Bacillati</taxon>
        <taxon>Actinomycetota</taxon>
        <taxon>Actinomycetes</taxon>
        <taxon>Micrococcales</taxon>
        <taxon>Dermacoccaceae</taxon>
        <taxon>Branchiibius</taxon>
    </lineage>
</organism>
<dbReference type="PROSITE" id="PS51257">
    <property type="entry name" value="PROKAR_LIPOPROTEIN"/>
    <property type="match status" value="1"/>
</dbReference>
<evidence type="ECO:0000313" key="1">
    <source>
        <dbReference type="EMBL" id="SSA33351.1"/>
    </source>
</evidence>
<protein>
    <submittedName>
        <fullName evidence="1">Uncharacterized protein</fullName>
    </submittedName>
</protein>